<evidence type="ECO:0000313" key="3">
    <source>
        <dbReference type="EMBL" id="NYT36712.1"/>
    </source>
</evidence>
<accession>A0A853FAS0</accession>
<dbReference type="Pfam" id="PF11738">
    <property type="entry name" value="DUF3298"/>
    <property type="match status" value="1"/>
</dbReference>
<comment type="caution">
    <text evidence="3">The sequence shown here is derived from an EMBL/GenBank/DDBJ whole genome shotgun (WGS) entry which is preliminary data.</text>
</comment>
<organism evidence="3 4">
    <name type="scientific">Allopusillimonas soli</name>
    <dbReference type="NCBI Taxonomy" id="659016"/>
    <lineage>
        <taxon>Bacteria</taxon>
        <taxon>Pseudomonadati</taxon>
        <taxon>Pseudomonadota</taxon>
        <taxon>Betaproteobacteria</taxon>
        <taxon>Burkholderiales</taxon>
        <taxon>Alcaligenaceae</taxon>
        <taxon>Allopusillimonas</taxon>
    </lineage>
</organism>
<protein>
    <submittedName>
        <fullName evidence="3">DUF3298 domain-containing protein</fullName>
    </submittedName>
</protein>
<dbReference type="EMBL" id="JACCEW010000002">
    <property type="protein sequence ID" value="NYT36712.1"/>
    <property type="molecule type" value="Genomic_DNA"/>
</dbReference>
<dbReference type="AlphaFoldDB" id="A0A853FAS0"/>
<reference evidence="3 4" key="1">
    <citation type="submission" date="2020-07" db="EMBL/GenBank/DDBJ databases">
        <title>Taxonomic revisions and descriptions of new bacterial species based on genomic comparisons in the high-G+C-content subgroup of the family Alcaligenaceae.</title>
        <authorList>
            <person name="Szabo A."/>
            <person name="Felfoldi T."/>
        </authorList>
    </citation>
    <scope>NUCLEOTIDE SEQUENCE [LARGE SCALE GENOMIC DNA]</scope>
    <source>
        <strain evidence="3 4">DSM 25264</strain>
    </source>
</reference>
<feature type="chain" id="PRO_5033037212" evidence="1">
    <location>
        <begin position="26"/>
        <end position="264"/>
    </location>
</feature>
<keyword evidence="4" id="KW-1185">Reference proteome</keyword>
<feature type="domain" description="DUF3298" evidence="2">
    <location>
        <begin position="173"/>
        <end position="251"/>
    </location>
</feature>
<dbReference type="InterPro" id="IPR021729">
    <property type="entry name" value="DUF3298"/>
</dbReference>
<sequence length="264" mass="29161">MDETGRAARMLLLPLAACMVLSACAGSSNISRIPAQVGQESQREGLFTQPVKWTHAKPGCDGECPKLTVDSVVFPGVPRLTELVDRGLAYMTGIGASTTPPYSTIAEYEQYFWKTAGPRDETQMVAKARYRNNSLTVVELDTWQYMTGMAHGIPATQFINWDNRSGRALNLQDILLPGKRSAYIQALKQAYQRWLIGNPAVQNDPQAYQRMWPFQESENFGFTDSGLVVKYNAYEIAPYASGQPELVIPYSALGGILKPAFLPA</sequence>
<dbReference type="InterPro" id="IPR037126">
    <property type="entry name" value="PdaC/RsiV-like_sf"/>
</dbReference>
<dbReference type="OrthoDB" id="8610451at2"/>
<keyword evidence="1" id="KW-0732">Signal</keyword>
<proteinExistence type="predicted"/>
<dbReference type="Gene3D" id="3.90.640.20">
    <property type="entry name" value="Heat-shock cognate protein, ATPase"/>
    <property type="match status" value="1"/>
</dbReference>
<name>A0A853FAS0_9BURK</name>
<dbReference type="Proteomes" id="UP000580517">
    <property type="component" value="Unassembled WGS sequence"/>
</dbReference>
<dbReference type="Gene3D" id="3.30.565.40">
    <property type="entry name" value="Fervidobacterium nodosum Rt17-B1 like"/>
    <property type="match status" value="1"/>
</dbReference>
<feature type="signal peptide" evidence="1">
    <location>
        <begin position="1"/>
        <end position="25"/>
    </location>
</feature>
<dbReference type="PROSITE" id="PS51257">
    <property type="entry name" value="PROKAR_LIPOPROTEIN"/>
    <property type="match status" value="1"/>
</dbReference>
<evidence type="ECO:0000256" key="1">
    <source>
        <dbReference type="SAM" id="SignalP"/>
    </source>
</evidence>
<gene>
    <name evidence="3" type="ORF">H0A68_07485</name>
</gene>
<evidence type="ECO:0000313" key="4">
    <source>
        <dbReference type="Proteomes" id="UP000580517"/>
    </source>
</evidence>
<evidence type="ECO:0000259" key="2">
    <source>
        <dbReference type="Pfam" id="PF11738"/>
    </source>
</evidence>